<comment type="cofactor">
    <cofactor evidence="4">
        <name>Zn(2+)</name>
        <dbReference type="ChEBI" id="CHEBI:29105"/>
    </cofactor>
</comment>
<dbReference type="Gene3D" id="3.90.180.10">
    <property type="entry name" value="Medium-chain alcohol dehydrogenases, catalytic domain"/>
    <property type="match status" value="1"/>
</dbReference>
<keyword evidence="1 4" id="KW-0479">Metal-binding</keyword>
<dbReference type="InterPro" id="IPR013149">
    <property type="entry name" value="ADH-like_C"/>
</dbReference>
<dbReference type="InterPro" id="IPR013154">
    <property type="entry name" value="ADH-like_N"/>
</dbReference>
<dbReference type="AlphaFoldDB" id="A0A9D6Z318"/>
<evidence type="ECO:0000259" key="5">
    <source>
        <dbReference type="SMART" id="SM00829"/>
    </source>
</evidence>
<dbReference type="PANTHER" id="PTHR43401:SF4">
    <property type="entry name" value="D-ARABINOSE 1-DEHYDROGENASE (NADP(+))"/>
    <property type="match status" value="1"/>
</dbReference>
<dbReference type="EC" id="1.1.1.368" evidence="6"/>
<sequence>MVKGPTYDKEAGKVTAPGVLERTEIPVPELAQGEVLVKIAGCGVCHTDMSYFYDGVPTVTKPPLTLGHEISGTVVAAGAGSESWIGKNVIVPAVMPCNTCDICAKERNNRCLAQKMPGNSLGIYGGFSSHIPVPAGDLCVIEDLQGRPLENYAVIADAATTPYQAAMRADLKAGDPVLIIGVTGGVGVYMAQVAKALGAKPIVGMARNEEKLKRALELGADYVINSKGKDFKAIQEEFRGIAKQAGVKHNVGWKIFECTGVGAAQDIGLGLLGFIGKLIVVGFGMQKSSYSMSRLMAFDADVIGTWGCLPKYYPKVLGMVQSGKIQIDPLLETRPMSTIGKAFEDAHSGNLTRRIVLTPDF</sequence>
<organism evidence="6 7">
    <name type="scientific">Desulfomonile tiedjei</name>
    <dbReference type="NCBI Taxonomy" id="2358"/>
    <lineage>
        <taxon>Bacteria</taxon>
        <taxon>Pseudomonadati</taxon>
        <taxon>Thermodesulfobacteriota</taxon>
        <taxon>Desulfomonilia</taxon>
        <taxon>Desulfomonilales</taxon>
        <taxon>Desulfomonilaceae</taxon>
        <taxon>Desulfomonile</taxon>
    </lineage>
</organism>
<name>A0A9D6Z318_9BACT</name>
<dbReference type="EMBL" id="JACRDE010000212">
    <property type="protein sequence ID" value="MBI5249375.1"/>
    <property type="molecule type" value="Genomic_DNA"/>
</dbReference>
<dbReference type="SMART" id="SM00829">
    <property type="entry name" value="PKS_ER"/>
    <property type="match status" value="1"/>
</dbReference>
<reference evidence="6" key="1">
    <citation type="submission" date="2020-07" db="EMBL/GenBank/DDBJ databases">
        <title>Huge and variable diversity of episymbiotic CPR bacteria and DPANN archaea in groundwater ecosystems.</title>
        <authorList>
            <person name="He C.Y."/>
            <person name="Keren R."/>
            <person name="Whittaker M."/>
            <person name="Farag I.F."/>
            <person name="Doudna J."/>
            <person name="Cate J.H.D."/>
            <person name="Banfield J.F."/>
        </authorList>
    </citation>
    <scope>NUCLEOTIDE SEQUENCE</scope>
    <source>
        <strain evidence="6">NC_groundwater_1664_Pr3_B-0.1um_52_9</strain>
    </source>
</reference>
<evidence type="ECO:0000256" key="3">
    <source>
        <dbReference type="ARBA" id="ARBA00023002"/>
    </source>
</evidence>
<dbReference type="SUPFAM" id="SSF50129">
    <property type="entry name" value="GroES-like"/>
    <property type="match status" value="1"/>
</dbReference>
<dbReference type="InterPro" id="IPR011032">
    <property type="entry name" value="GroES-like_sf"/>
</dbReference>
<dbReference type="PROSITE" id="PS00059">
    <property type="entry name" value="ADH_ZINC"/>
    <property type="match status" value="1"/>
</dbReference>
<dbReference type="PANTHER" id="PTHR43401">
    <property type="entry name" value="L-THREONINE 3-DEHYDROGENASE"/>
    <property type="match status" value="1"/>
</dbReference>
<dbReference type="Pfam" id="PF00107">
    <property type="entry name" value="ADH_zinc_N"/>
    <property type="match status" value="1"/>
</dbReference>
<evidence type="ECO:0000256" key="1">
    <source>
        <dbReference type="ARBA" id="ARBA00022723"/>
    </source>
</evidence>
<keyword evidence="2 4" id="KW-0862">Zinc</keyword>
<dbReference type="SUPFAM" id="SSF51735">
    <property type="entry name" value="NAD(P)-binding Rossmann-fold domains"/>
    <property type="match status" value="1"/>
</dbReference>
<accession>A0A9D6Z318</accession>
<dbReference type="Proteomes" id="UP000807825">
    <property type="component" value="Unassembled WGS sequence"/>
</dbReference>
<dbReference type="InterPro" id="IPR020843">
    <property type="entry name" value="ER"/>
</dbReference>
<dbReference type="InterPro" id="IPR002328">
    <property type="entry name" value="ADH_Zn_CS"/>
</dbReference>
<evidence type="ECO:0000256" key="2">
    <source>
        <dbReference type="ARBA" id="ARBA00022833"/>
    </source>
</evidence>
<dbReference type="NCBIfam" id="TIGR03201">
    <property type="entry name" value="dearomat_had"/>
    <property type="match status" value="1"/>
</dbReference>
<protein>
    <submittedName>
        <fullName evidence="6">6-hydroxycyclohex-1-ene-1-carbonyl-CoA dehydrogenase</fullName>
        <ecNumber evidence="6">1.1.1.368</ecNumber>
    </submittedName>
</protein>
<dbReference type="InterPro" id="IPR017614">
    <property type="entry name" value="Dearomat_deydrogenase"/>
</dbReference>
<comment type="similarity">
    <text evidence="4">Belongs to the zinc-containing alcohol dehydrogenase family.</text>
</comment>
<dbReference type="Pfam" id="PF08240">
    <property type="entry name" value="ADH_N"/>
    <property type="match status" value="1"/>
</dbReference>
<evidence type="ECO:0000256" key="4">
    <source>
        <dbReference type="RuleBase" id="RU361277"/>
    </source>
</evidence>
<dbReference type="GO" id="GO:0008270">
    <property type="term" value="F:zinc ion binding"/>
    <property type="evidence" value="ECO:0007669"/>
    <property type="project" value="InterPro"/>
</dbReference>
<dbReference type="InterPro" id="IPR036291">
    <property type="entry name" value="NAD(P)-bd_dom_sf"/>
</dbReference>
<evidence type="ECO:0000313" key="7">
    <source>
        <dbReference type="Proteomes" id="UP000807825"/>
    </source>
</evidence>
<evidence type="ECO:0000313" key="6">
    <source>
        <dbReference type="EMBL" id="MBI5249375.1"/>
    </source>
</evidence>
<dbReference type="InterPro" id="IPR050129">
    <property type="entry name" value="Zn_alcohol_dh"/>
</dbReference>
<dbReference type="GO" id="GO:0016616">
    <property type="term" value="F:oxidoreductase activity, acting on the CH-OH group of donors, NAD or NADP as acceptor"/>
    <property type="evidence" value="ECO:0007669"/>
    <property type="project" value="UniProtKB-ARBA"/>
</dbReference>
<keyword evidence="3 6" id="KW-0560">Oxidoreductase</keyword>
<gene>
    <name evidence="6" type="primary">had</name>
    <name evidence="6" type="ORF">HY912_07765</name>
</gene>
<feature type="domain" description="Enoyl reductase (ER)" evidence="5">
    <location>
        <begin position="18"/>
        <end position="357"/>
    </location>
</feature>
<comment type="caution">
    <text evidence="6">The sequence shown here is derived from an EMBL/GenBank/DDBJ whole genome shotgun (WGS) entry which is preliminary data.</text>
</comment>
<dbReference type="CDD" id="cd08254">
    <property type="entry name" value="hydroxyacyl_CoA_DH"/>
    <property type="match status" value="1"/>
</dbReference>
<proteinExistence type="inferred from homology"/>